<reference evidence="1" key="1">
    <citation type="journal article" date="2020" name="BMC Genomics">
        <title>Correction to: Identification and distribution of gene clusters required for synthesis of sphingolipid metabolism inhibitors in diverse species of the filamentous fungus Fusarium.</title>
        <authorList>
            <person name="Kim H.S."/>
            <person name="Lohmar J.M."/>
            <person name="Busman M."/>
            <person name="Brown D.W."/>
            <person name="Naumann T.A."/>
            <person name="Divon H.H."/>
            <person name="Lysoe E."/>
            <person name="Uhlig S."/>
            <person name="Proctor R.H."/>
        </authorList>
    </citation>
    <scope>NUCLEOTIDE SEQUENCE</scope>
    <source>
        <strain evidence="1">NRRL 20472</strain>
    </source>
</reference>
<accession>A0A8H4X624</accession>
<reference evidence="1" key="2">
    <citation type="submission" date="2020-05" db="EMBL/GenBank/DDBJ databases">
        <authorList>
            <person name="Kim H.-S."/>
            <person name="Proctor R.H."/>
            <person name="Brown D.W."/>
        </authorList>
    </citation>
    <scope>NUCLEOTIDE SEQUENCE</scope>
    <source>
        <strain evidence="1">NRRL 20472</strain>
    </source>
</reference>
<organism evidence="1 2">
    <name type="scientific">Fusarium sarcochroum</name>
    <dbReference type="NCBI Taxonomy" id="1208366"/>
    <lineage>
        <taxon>Eukaryota</taxon>
        <taxon>Fungi</taxon>
        <taxon>Dikarya</taxon>
        <taxon>Ascomycota</taxon>
        <taxon>Pezizomycotina</taxon>
        <taxon>Sordariomycetes</taxon>
        <taxon>Hypocreomycetidae</taxon>
        <taxon>Hypocreales</taxon>
        <taxon>Nectriaceae</taxon>
        <taxon>Fusarium</taxon>
        <taxon>Fusarium lateritium species complex</taxon>
    </lineage>
</organism>
<sequence length="250" mass="25862">MGLGTCSSDVAVTTITATGKPTTQPTTTLTATTTQVDSVTATDTTTSNDFDTITTTEIDTNTVTVTSTSTTTSTSTIPYKVQSICTVFKQAVSFGRSGKKPLPASCSCFLTSTKAAPVKTATVTSKKPTITRTVYKIGGPRKTVTRTVVITRYAACPTLSAPETMTTSTTTITQTDRTLTTEINTETSTTTETEAEIDTVTATLTTTTTAIATAGPCDDLNRLRVSGECSLTSPNVVVSAVSSGANIAQA</sequence>
<comment type="caution">
    <text evidence="1">The sequence shown here is derived from an EMBL/GenBank/DDBJ whole genome shotgun (WGS) entry which is preliminary data.</text>
</comment>
<evidence type="ECO:0000313" key="1">
    <source>
        <dbReference type="EMBL" id="KAF4962281.1"/>
    </source>
</evidence>
<dbReference type="EMBL" id="JABEXW010000555">
    <property type="protein sequence ID" value="KAF4962281.1"/>
    <property type="molecule type" value="Genomic_DNA"/>
</dbReference>
<gene>
    <name evidence="1" type="ORF">FSARC_9634</name>
</gene>
<proteinExistence type="predicted"/>
<dbReference type="AlphaFoldDB" id="A0A8H4X624"/>
<protein>
    <submittedName>
        <fullName evidence="1">Uncharacterized protein</fullName>
    </submittedName>
</protein>
<name>A0A8H4X624_9HYPO</name>
<dbReference type="Proteomes" id="UP000622797">
    <property type="component" value="Unassembled WGS sequence"/>
</dbReference>
<keyword evidence="2" id="KW-1185">Reference proteome</keyword>
<evidence type="ECO:0000313" key="2">
    <source>
        <dbReference type="Proteomes" id="UP000622797"/>
    </source>
</evidence>